<protein>
    <submittedName>
        <fullName evidence="3">NAD-dependent epimerase/dehydratase family protein</fullName>
    </submittedName>
</protein>
<dbReference type="Gene3D" id="3.90.25.10">
    <property type="entry name" value="UDP-galactose 4-epimerase, domain 1"/>
    <property type="match status" value="1"/>
</dbReference>
<dbReference type="PANTHER" id="PTHR43000">
    <property type="entry name" value="DTDP-D-GLUCOSE 4,6-DEHYDRATASE-RELATED"/>
    <property type="match status" value="1"/>
</dbReference>
<gene>
    <name evidence="3" type="ORF">PP769_06405</name>
</gene>
<dbReference type="KEGG" id="nall:PP769_06405"/>
<feature type="domain" description="NAD-dependent epimerase/dehydratase" evidence="2">
    <location>
        <begin position="5"/>
        <end position="237"/>
    </location>
</feature>
<dbReference type="SUPFAM" id="SSF51735">
    <property type="entry name" value="NAD(P)-binding Rossmann-fold domains"/>
    <property type="match status" value="1"/>
</dbReference>
<sequence length="309" mass="33987">MSTKILVTGGAGFIGSHLVDRLIQEGNEVIVVDNLSTGKRKNVNKKAQFYKMDIQSKRIERVFRNERPLIVVHLAAQMSVRHSTDDPGFDAQVNILGTINVLEHAVKQGVRKVTFASSGGVVYGEQEIFPAPESHRTEPLSPYGISKLAGEKYLAYYANATGLRYVALRFANVYGPRQDSEGEAGVVAIFSKQMLDGGQPIVNGTGKQTRDFIYVDDAVEAILVTLGEDVRGIFNVGTGQETTINECYGIIKSLTKCQCKELYGAAKKGEQFRSVLDVTKLREVFGWDPQVTLQEGLTRTVDFFRGTGN</sequence>
<evidence type="ECO:0000256" key="1">
    <source>
        <dbReference type="ARBA" id="ARBA00007637"/>
    </source>
</evidence>
<dbReference type="InterPro" id="IPR036291">
    <property type="entry name" value="NAD(P)-bd_dom_sf"/>
</dbReference>
<evidence type="ECO:0000313" key="4">
    <source>
        <dbReference type="Proteomes" id="UP001302719"/>
    </source>
</evidence>
<evidence type="ECO:0000313" key="3">
    <source>
        <dbReference type="EMBL" id="WNM59391.1"/>
    </source>
</evidence>
<dbReference type="RefSeq" id="WP_312646129.1">
    <property type="nucleotide sequence ID" value="NZ_CP116967.1"/>
</dbReference>
<name>A0AA96GD45_9BACT</name>
<comment type="similarity">
    <text evidence="1">Belongs to the NAD(P)-dependent epimerase/dehydratase family.</text>
</comment>
<dbReference type="PRINTS" id="PR01713">
    <property type="entry name" value="NUCEPIMERASE"/>
</dbReference>
<reference evidence="3 4" key="1">
    <citation type="submission" date="2023-01" db="EMBL/GenBank/DDBJ databases">
        <title>Cultivation and genomic characterization of new, ubiquitous marine nitrite-oxidizing bacteria from the Nitrospirales.</title>
        <authorList>
            <person name="Mueller A.J."/>
            <person name="Daebeler A."/>
            <person name="Herbold C.W."/>
            <person name="Kirkegaard R.H."/>
            <person name="Daims H."/>
        </authorList>
    </citation>
    <scope>NUCLEOTIDE SEQUENCE [LARGE SCALE GENOMIC DNA]</scope>
    <source>
        <strain evidence="3 4">VA</strain>
    </source>
</reference>
<proteinExistence type="inferred from homology"/>
<accession>A0AA96GD45</accession>
<evidence type="ECO:0000259" key="2">
    <source>
        <dbReference type="Pfam" id="PF01370"/>
    </source>
</evidence>
<organism evidence="3 4">
    <name type="scientific">Candidatus Nitrospira allomarina</name>
    <dbReference type="NCBI Taxonomy" id="3020900"/>
    <lineage>
        <taxon>Bacteria</taxon>
        <taxon>Pseudomonadati</taxon>
        <taxon>Nitrospirota</taxon>
        <taxon>Nitrospiria</taxon>
        <taxon>Nitrospirales</taxon>
        <taxon>Nitrospiraceae</taxon>
        <taxon>Nitrospira</taxon>
    </lineage>
</organism>
<dbReference type="EMBL" id="CP116967">
    <property type="protein sequence ID" value="WNM59391.1"/>
    <property type="molecule type" value="Genomic_DNA"/>
</dbReference>
<dbReference type="Proteomes" id="UP001302719">
    <property type="component" value="Chromosome"/>
</dbReference>
<dbReference type="Gene3D" id="3.40.50.720">
    <property type="entry name" value="NAD(P)-binding Rossmann-like Domain"/>
    <property type="match status" value="1"/>
</dbReference>
<dbReference type="Pfam" id="PF01370">
    <property type="entry name" value="Epimerase"/>
    <property type="match status" value="1"/>
</dbReference>
<dbReference type="AlphaFoldDB" id="A0AA96GD45"/>
<keyword evidence="4" id="KW-1185">Reference proteome</keyword>
<dbReference type="InterPro" id="IPR001509">
    <property type="entry name" value="Epimerase_deHydtase"/>
</dbReference>